<evidence type="ECO:0000256" key="4">
    <source>
        <dbReference type="ARBA" id="ARBA00023136"/>
    </source>
</evidence>
<dbReference type="GO" id="GO:0006508">
    <property type="term" value="P:proteolysis"/>
    <property type="evidence" value="ECO:0007669"/>
    <property type="project" value="UniProtKB-KW"/>
</dbReference>
<evidence type="ECO:0000259" key="6">
    <source>
        <dbReference type="Pfam" id="PF01694"/>
    </source>
</evidence>
<dbReference type="AlphaFoldDB" id="A0A3N1NZP4"/>
<protein>
    <submittedName>
        <fullName evidence="7">Rhomboid family GlyGly-CTERM serine protease</fullName>
    </submittedName>
</protein>
<evidence type="ECO:0000256" key="2">
    <source>
        <dbReference type="ARBA" id="ARBA00022692"/>
    </source>
</evidence>
<dbReference type="GO" id="GO:0016020">
    <property type="term" value="C:membrane"/>
    <property type="evidence" value="ECO:0007669"/>
    <property type="project" value="UniProtKB-SubCell"/>
</dbReference>
<dbReference type="InterPro" id="IPR035952">
    <property type="entry name" value="Rhomboid-like_sf"/>
</dbReference>
<dbReference type="Pfam" id="PF01694">
    <property type="entry name" value="Rhomboid"/>
    <property type="match status" value="1"/>
</dbReference>
<keyword evidence="7" id="KW-0645">Protease</keyword>
<keyword evidence="7" id="KW-0378">Hydrolase</keyword>
<feature type="transmembrane region" description="Helical" evidence="5">
    <location>
        <begin position="65"/>
        <end position="84"/>
    </location>
</feature>
<evidence type="ECO:0000313" key="7">
    <source>
        <dbReference type="EMBL" id="ROQ20798.1"/>
    </source>
</evidence>
<evidence type="ECO:0000256" key="3">
    <source>
        <dbReference type="ARBA" id="ARBA00022989"/>
    </source>
</evidence>
<dbReference type="InterPro" id="IPR023826">
    <property type="entry name" value="Rhom-like_SP_proteobac"/>
</dbReference>
<reference evidence="7 8" key="1">
    <citation type="submission" date="2018-11" db="EMBL/GenBank/DDBJ databases">
        <title>Genomic Encyclopedia of Type Strains, Phase IV (KMG-IV): sequencing the most valuable type-strain genomes for metagenomic binning, comparative biology and taxonomic classification.</title>
        <authorList>
            <person name="Goeker M."/>
        </authorList>
    </citation>
    <scope>NUCLEOTIDE SEQUENCE [LARGE SCALE GENOMIC DNA]</scope>
    <source>
        <strain evidence="7 8">DSM 16974</strain>
    </source>
</reference>
<evidence type="ECO:0000256" key="5">
    <source>
        <dbReference type="SAM" id="Phobius"/>
    </source>
</evidence>
<dbReference type="Gene3D" id="1.20.1540.10">
    <property type="entry name" value="Rhomboid-like"/>
    <property type="match status" value="1"/>
</dbReference>
<sequence>MVLLGALQSVTEPLLELNRDAVSQGELWRLLTGHWIHYGPYHLAMNLGAFMLCGWILFQDISLRHYGPLLLTCLLGVGIGIQWFNTDLDYYAGLSGALHGLLVAGVIITFKQTPWMSGLALAVVAYKIVQEQWPGYDTSHELLPVPVAVDAHLYGAVIGLVWGVGVFLWRTWRSRHV</sequence>
<dbReference type="EMBL" id="RJUK01000001">
    <property type="protein sequence ID" value="ROQ20798.1"/>
    <property type="molecule type" value="Genomic_DNA"/>
</dbReference>
<feature type="transmembrane region" description="Helical" evidence="5">
    <location>
        <begin position="153"/>
        <end position="172"/>
    </location>
</feature>
<dbReference type="InterPro" id="IPR022764">
    <property type="entry name" value="Peptidase_S54_rhomboid_dom"/>
</dbReference>
<organism evidence="7 8">
    <name type="scientific">Marinimicrobium koreense</name>
    <dbReference type="NCBI Taxonomy" id="306545"/>
    <lineage>
        <taxon>Bacteria</taxon>
        <taxon>Pseudomonadati</taxon>
        <taxon>Pseudomonadota</taxon>
        <taxon>Gammaproteobacteria</taxon>
        <taxon>Cellvibrionales</taxon>
        <taxon>Cellvibrionaceae</taxon>
        <taxon>Marinimicrobium</taxon>
    </lineage>
</organism>
<dbReference type="SUPFAM" id="SSF144091">
    <property type="entry name" value="Rhomboid-like"/>
    <property type="match status" value="1"/>
</dbReference>
<keyword evidence="8" id="KW-1185">Reference proteome</keyword>
<feature type="transmembrane region" description="Helical" evidence="5">
    <location>
        <begin position="38"/>
        <end position="58"/>
    </location>
</feature>
<evidence type="ECO:0000313" key="8">
    <source>
        <dbReference type="Proteomes" id="UP000273643"/>
    </source>
</evidence>
<gene>
    <name evidence="7" type="ORF">EDC38_1415</name>
</gene>
<comment type="caution">
    <text evidence="7">The sequence shown here is derived from an EMBL/GenBank/DDBJ whole genome shotgun (WGS) entry which is preliminary data.</text>
</comment>
<proteinExistence type="predicted"/>
<keyword evidence="2 5" id="KW-0812">Transmembrane</keyword>
<dbReference type="Proteomes" id="UP000273643">
    <property type="component" value="Unassembled WGS sequence"/>
</dbReference>
<comment type="subcellular location">
    <subcellularLocation>
        <location evidence="1">Membrane</location>
        <topology evidence="1">Multi-pass membrane protein</topology>
    </subcellularLocation>
</comment>
<accession>A0A3N1NZP4</accession>
<dbReference type="GO" id="GO:0004252">
    <property type="term" value="F:serine-type endopeptidase activity"/>
    <property type="evidence" value="ECO:0007669"/>
    <property type="project" value="InterPro"/>
</dbReference>
<feature type="domain" description="Peptidase S54 rhomboid" evidence="6">
    <location>
        <begin position="25"/>
        <end position="167"/>
    </location>
</feature>
<keyword evidence="3 5" id="KW-1133">Transmembrane helix</keyword>
<keyword evidence="4 5" id="KW-0472">Membrane</keyword>
<dbReference type="NCBIfam" id="TIGR03902">
    <property type="entry name" value="rhom_GG_sort"/>
    <property type="match status" value="1"/>
</dbReference>
<name>A0A3N1NZP4_9GAMM</name>
<evidence type="ECO:0000256" key="1">
    <source>
        <dbReference type="ARBA" id="ARBA00004141"/>
    </source>
</evidence>